<proteinExistence type="predicted"/>
<dbReference type="GO" id="GO:0033975">
    <property type="term" value="F:(R)-2-haloacid dehalogenase activity"/>
    <property type="evidence" value="ECO:0007669"/>
    <property type="project" value="UniProtKB-EC"/>
</dbReference>
<keyword evidence="2" id="KW-0378">Hydrolase</keyword>
<sequence length="206" mass="22997">MKLYHYINPKLLLFASAVRQGLDGDLSTKPYSATDPVERVESGIPAEMAALEMEDEQPPSKELQTIFDDIVETLSLRSINSDYRTLALWPTYLNAVWGQLKPKIQTATYVTASEHLRDRSRSLASSLPYPVPLSRARLEEEGIDFDQTLQSAEAFEQLLPGLIINIALCLREWQPDDESLRSPFPAKAISPRLQNAAQPELTGGAK</sequence>
<dbReference type="EMBL" id="ANOG01001063">
    <property type="protein sequence ID" value="EMI15607.1"/>
    <property type="molecule type" value="Genomic_DNA"/>
</dbReference>
<dbReference type="EC" id="3.8.1.9" evidence="2"/>
<dbReference type="Proteomes" id="UP000011991">
    <property type="component" value="Unassembled WGS sequence"/>
</dbReference>
<protein>
    <submittedName>
        <fullName evidence="2">D-2-haloacid dehalogenase</fullName>
        <ecNumber evidence="2">3.8.1.9</ecNumber>
    </submittedName>
</protein>
<evidence type="ECO:0000313" key="3">
    <source>
        <dbReference type="Proteomes" id="UP000011991"/>
    </source>
</evidence>
<comment type="caution">
    <text evidence="2">The sequence shown here is derived from an EMBL/GenBank/DDBJ whole genome shotgun (WGS) entry which is preliminary data.</text>
</comment>
<keyword evidence="3" id="KW-1185">Reference proteome</keyword>
<reference evidence="2 3" key="1">
    <citation type="journal article" date="2013" name="Mar. Genomics">
        <title>Expression of sulfatases in Rhodopirellula baltica and the diversity of sulfatases in the genus Rhodopirellula.</title>
        <authorList>
            <person name="Wegner C.E."/>
            <person name="Richter-Heitmann T."/>
            <person name="Klindworth A."/>
            <person name="Klockow C."/>
            <person name="Richter M."/>
            <person name="Achstetter T."/>
            <person name="Glockner F.O."/>
            <person name="Harder J."/>
        </authorList>
    </citation>
    <scope>NUCLEOTIDE SEQUENCE [LARGE SCALE GENOMIC DNA]</scope>
    <source>
        <strain evidence="2 3">SM1</strain>
    </source>
</reference>
<dbReference type="PATRIC" id="fig|1265738.3.peg.7450"/>
<accession>M5RJQ2</accession>
<name>M5RJQ2_9BACT</name>
<evidence type="ECO:0000313" key="2">
    <source>
        <dbReference type="EMBL" id="EMI15607.1"/>
    </source>
</evidence>
<organism evidence="2 3">
    <name type="scientific">Rhodopirellula maiorica SM1</name>
    <dbReference type="NCBI Taxonomy" id="1265738"/>
    <lineage>
        <taxon>Bacteria</taxon>
        <taxon>Pseudomonadati</taxon>
        <taxon>Planctomycetota</taxon>
        <taxon>Planctomycetia</taxon>
        <taxon>Pirellulales</taxon>
        <taxon>Pirellulaceae</taxon>
        <taxon>Novipirellula</taxon>
    </lineage>
</organism>
<feature type="region of interest" description="Disordered" evidence="1">
    <location>
        <begin position="181"/>
        <end position="206"/>
    </location>
</feature>
<gene>
    <name evidence="2" type="primary">hadD</name>
    <name evidence="2" type="ORF">RMSM_07470</name>
</gene>
<evidence type="ECO:0000256" key="1">
    <source>
        <dbReference type="SAM" id="MobiDB-lite"/>
    </source>
</evidence>
<dbReference type="AlphaFoldDB" id="M5RJQ2"/>